<dbReference type="EMBL" id="JAGISH010000002">
    <property type="protein sequence ID" value="MBP0481653.1"/>
    <property type="molecule type" value="Genomic_DNA"/>
</dbReference>
<dbReference type="SUPFAM" id="SSF48452">
    <property type="entry name" value="TPR-like"/>
    <property type="match status" value="1"/>
</dbReference>
<accession>A0A940RZ67</accession>
<keyword evidence="1" id="KW-0201">Cytochrome c-type biogenesis</keyword>
<evidence type="ECO:0000313" key="2">
    <source>
        <dbReference type="EMBL" id="MBP0481653.1"/>
    </source>
</evidence>
<dbReference type="InterPro" id="IPR011990">
    <property type="entry name" value="TPR-like_helical_dom_sf"/>
</dbReference>
<dbReference type="RefSeq" id="WP_209359524.1">
    <property type="nucleotide sequence ID" value="NZ_JAGISH010000002.1"/>
</dbReference>
<comment type="caution">
    <text evidence="2">The sequence shown here is derived from an EMBL/GenBank/DDBJ whole genome shotgun (WGS) entry which is preliminary data.</text>
</comment>
<keyword evidence="3" id="KW-1185">Reference proteome</keyword>
<evidence type="ECO:0000313" key="3">
    <source>
        <dbReference type="Proteomes" id="UP000675940"/>
    </source>
</evidence>
<protein>
    <submittedName>
        <fullName evidence="2">C-type cytochrome biogenesis protein CcmI</fullName>
    </submittedName>
</protein>
<dbReference type="Proteomes" id="UP000675940">
    <property type="component" value="Unassembled WGS sequence"/>
</dbReference>
<gene>
    <name evidence="2" type="primary">ccmI</name>
    <name evidence="2" type="ORF">J5474_04000</name>
</gene>
<sequence length="408" mass="43657">MLFWILTGAVALAVAAGLAWSVVAGRRATGPAEAFDIRVYRDQLGEIDADAARGKIDAVEAERLRVEISRRLLAADTKARGETVAAAQPQAMSRAMAGVLALVLLGGGYALYSQLGAPGYRDMPLQLRLEMAQEALKDRASQAEAEAAMPQGQQAEAPEDYRTLVEKLRTAVAERPDDLQGQILLARSEGALGNYAASYEALQNVVRIKGDKATAQDYADLADMLVLAAGGYVSPEAQAALERALQLDKSNGVARFYGGLMMAQTGRPDIGFRMWDALLDDSQPDDPWVEPLRAQIEEMAIRAGQNRYQLPPLQEMAGPSAADVAAAGEMSEGDRQEMVRGMVSRLSDRLATEGGTPEEWARLVTALGVLGDTEQAGKVWTEAKQVFAGRNAALDTIRAAADRAGVTQ</sequence>
<dbReference type="InterPro" id="IPR017560">
    <property type="entry name" value="Cyt_c_biogenesis_CcmI"/>
</dbReference>
<organism evidence="2 3">
    <name type="scientific">Sagittula salina</name>
    <dbReference type="NCBI Taxonomy" id="2820268"/>
    <lineage>
        <taxon>Bacteria</taxon>
        <taxon>Pseudomonadati</taxon>
        <taxon>Pseudomonadota</taxon>
        <taxon>Alphaproteobacteria</taxon>
        <taxon>Rhodobacterales</taxon>
        <taxon>Roseobacteraceae</taxon>
        <taxon>Sagittula</taxon>
    </lineage>
</organism>
<evidence type="ECO:0000256" key="1">
    <source>
        <dbReference type="ARBA" id="ARBA00022748"/>
    </source>
</evidence>
<dbReference type="NCBIfam" id="TIGR03142">
    <property type="entry name" value="cytochro_ccmI"/>
    <property type="match status" value="1"/>
</dbReference>
<proteinExistence type="predicted"/>
<dbReference type="Gene3D" id="1.25.40.10">
    <property type="entry name" value="Tetratricopeptide repeat domain"/>
    <property type="match status" value="1"/>
</dbReference>
<dbReference type="AlphaFoldDB" id="A0A940RZ67"/>
<reference evidence="2" key="1">
    <citation type="submission" date="2021-03" db="EMBL/GenBank/DDBJ databases">
        <title>Sagittula salina sp. nov. strain M10.9X isolated from the marine waste.</title>
        <authorList>
            <person name="Satari L."/>
            <person name="Molina-Menor E."/>
            <person name="Vidal-Verdu A."/>
            <person name="Pascual J."/>
            <person name="Pereto J."/>
            <person name="Porcar M."/>
        </authorList>
    </citation>
    <scope>NUCLEOTIDE SEQUENCE</scope>
    <source>
        <strain evidence="2">M10.9X</strain>
    </source>
</reference>
<name>A0A940RZ67_9RHOB</name>
<dbReference type="GO" id="GO:0017004">
    <property type="term" value="P:cytochrome complex assembly"/>
    <property type="evidence" value="ECO:0007669"/>
    <property type="project" value="UniProtKB-KW"/>
</dbReference>